<dbReference type="RefSeq" id="WP_125174322.1">
    <property type="nucleotide sequence ID" value="NZ_PQNQ01000001.1"/>
</dbReference>
<evidence type="ECO:0000259" key="3">
    <source>
        <dbReference type="Pfam" id="PF01156"/>
    </source>
</evidence>
<evidence type="ECO:0000256" key="1">
    <source>
        <dbReference type="ARBA" id="ARBA00022801"/>
    </source>
</evidence>
<reference evidence="4 5" key="1">
    <citation type="submission" date="2018-01" db="EMBL/GenBank/DDBJ databases">
        <title>Twenty Corynebacterium bovis Genomes.</title>
        <authorList>
            <person name="Gulvik C.A."/>
        </authorList>
    </citation>
    <scope>NUCLEOTIDE SEQUENCE [LARGE SCALE GENOMIC DNA]</scope>
    <source>
        <strain evidence="4 5">16-2004</strain>
    </source>
</reference>
<dbReference type="SUPFAM" id="SSF53590">
    <property type="entry name" value="Nucleoside hydrolase"/>
    <property type="match status" value="1"/>
</dbReference>
<dbReference type="Proteomes" id="UP000278422">
    <property type="component" value="Unassembled WGS sequence"/>
</dbReference>
<dbReference type="Gene3D" id="3.90.245.10">
    <property type="entry name" value="Ribonucleoside hydrolase-like"/>
    <property type="match status" value="1"/>
</dbReference>
<keyword evidence="5" id="KW-1185">Reference proteome</keyword>
<dbReference type="EMBL" id="PQNQ01000001">
    <property type="protein sequence ID" value="RRQ05594.1"/>
    <property type="molecule type" value="Genomic_DNA"/>
</dbReference>
<dbReference type="GO" id="GO:0005829">
    <property type="term" value="C:cytosol"/>
    <property type="evidence" value="ECO:0007669"/>
    <property type="project" value="TreeGrafter"/>
</dbReference>
<dbReference type="InterPro" id="IPR023186">
    <property type="entry name" value="IUNH"/>
</dbReference>
<evidence type="ECO:0000313" key="4">
    <source>
        <dbReference type="EMBL" id="RRQ05594.1"/>
    </source>
</evidence>
<evidence type="ECO:0000256" key="2">
    <source>
        <dbReference type="ARBA" id="ARBA00023295"/>
    </source>
</evidence>
<dbReference type="InterPro" id="IPR036452">
    <property type="entry name" value="Ribo_hydro-like"/>
</dbReference>
<comment type="caution">
    <text evidence="4">The sequence shown here is derived from an EMBL/GenBank/DDBJ whole genome shotgun (WGS) entry which is preliminary data.</text>
</comment>
<dbReference type="PANTHER" id="PTHR12304:SF4">
    <property type="entry name" value="URIDINE NUCLEOSIDASE"/>
    <property type="match status" value="1"/>
</dbReference>
<dbReference type="InterPro" id="IPR001910">
    <property type="entry name" value="Inosine/uridine_hydrolase_dom"/>
</dbReference>
<keyword evidence="1 4" id="KW-0378">Hydrolase</keyword>
<keyword evidence="2" id="KW-0326">Glycosidase</keyword>
<name>A0A3R8QSC0_9CORY</name>
<sequence length="356" mass="36854">MTTQPGPGPRPLSVVADVDTGIDDALALTWLAARHRAGRLRLTVTASAGNTTAALAARNSREVLRVCGLGDLPVTCGAAAPREVPLVTTPETHGPEGLGHWIPAVGADAPTVADAPDSPDEAVRAWRDAAPDHIIVAGPATTLAHAVDHAPDVLRSARVTLMTGAFLYPGNTTPTAEWNAWVDPHALAHVVEHWPEGAPLPTVCPLNVTERVLLRPERLDRITAAVRAGGPGSGAGRPGEGPLVADFLDAVLRFYFEFHDAVGVGYAAQIHDLAAAQVALGAVGYSTREATVAVGTADDPLRGTTVADDPGSAGHWGRPATARILTDLDPEAVFDVYARDLRAAYAGGPDAAPDTP</sequence>
<dbReference type="GO" id="GO:0008477">
    <property type="term" value="F:purine nucleosidase activity"/>
    <property type="evidence" value="ECO:0007669"/>
    <property type="project" value="TreeGrafter"/>
</dbReference>
<proteinExistence type="predicted"/>
<evidence type="ECO:0000313" key="5">
    <source>
        <dbReference type="Proteomes" id="UP000278422"/>
    </source>
</evidence>
<gene>
    <name evidence="4" type="ORF">CXF42_00185</name>
</gene>
<dbReference type="PANTHER" id="PTHR12304">
    <property type="entry name" value="INOSINE-URIDINE PREFERRING NUCLEOSIDE HYDROLASE"/>
    <property type="match status" value="1"/>
</dbReference>
<organism evidence="4 5">
    <name type="scientific">Corynebacterium bovis</name>
    <dbReference type="NCBI Taxonomy" id="36808"/>
    <lineage>
        <taxon>Bacteria</taxon>
        <taxon>Bacillati</taxon>
        <taxon>Actinomycetota</taxon>
        <taxon>Actinomycetes</taxon>
        <taxon>Mycobacteriales</taxon>
        <taxon>Corynebacteriaceae</taxon>
        <taxon>Corynebacterium</taxon>
    </lineage>
</organism>
<dbReference type="GO" id="GO:0006152">
    <property type="term" value="P:purine nucleoside catabolic process"/>
    <property type="evidence" value="ECO:0007669"/>
    <property type="project" value="TreeGrafter"/>
</dbReference>
<protein>
    <submittedName>
        <fullName evidence="4">Nucleoside hydrolase</fullName>
    </submittedName>
</protein>
<dbReference type="Pfam" id="PF01156">
    <property type="entry name" value="IU_nuc_hydro"/>
    <property type="match status" value="1"/>
</dbReference>
<accession>A0A3R8QSC0</accession>
<feature type="domain" description="Inosine/uridine-preferring nucleoside hydrolase" evidence="3">
    <location>
        <begin position="14"/>
        <end position="334"/>
    </location>
</feature>
<dbReference type="AlphaFoldDB" id="A0A3R8QSC0"/>